<evidence type="ECO:0000313" key="2">
    <source>
        <dbReference type="EMBL" id="AHV96454.1"/>
    </source>
</evidence>
<dbReference type="HOGENOM" id="CLU_2070782_0_0_9"/>
<protein>
    <submittedName>
        <fullName evidence="2">Uncharacterized protein</fullName>
    </submittedName>
</protein>
<evidence type="ECO:0000313" key="3">
    <source>
        <dbReference type="Proteomes" id="UP000019772"/>
    </source>
</evidence>
<feature type="compositionally biased region" description="Polar residues" evidence="1">
    <location>
        <begin position="14"/>
        <end position="26"/>
    </location>
</feature>
<gene>
    <name evidence="2" type="ORF">PSAB_07610</name>
</gene>
<feature type="compositionally biased region" description="Basic and acidic residues" evidence="1">
    <location>
        <begin position="39"/>
        <end position="50"/>
    </location>
</feature>
<proteinExistence type="predicted"/>
<reference evidence="2 3" key="1">
    <citation type="journal article" date="2014" name="PLoS Genet.">
        <title>Comparative Genomic Analysis of N2-Fixing and Non-N2-Fixing Paenibacillus spp.: Organization, Evolution and Expression of the Nitrogen Fixation Genes.</title>
        <authorList>
            <person name="Xie J.B."/>
            <person name="Du Z."/>
            <person name="Bai L."/>
            <person name="Tian C."/>
            <person name="Zhang Y."/>
            <person name="Xie J.Y."/>
            <person name="Wang T."/>
            <person name="Liu X."/>
            <person name="Chen X."/>
            <person name="Cheng Q."/>
            <person name="Chen S."/>
            <person name="Li J."/>
        </authorList>
    </citation>
    <scope>NUCLEOTIDE SEQUENCE [LARGE SCALE GENOMIC DNA]</scope>
    <source>
        <strain evidence="2 3">T27</strain>
    </source>
</reference>
<name>X4ZXP0_9BACL</name>
<dbReference type="KEGG" id="psab:PSAB_07610"/>
<organism evidence="2 3">
    <name type="scientific">Paenibacillus sabinae T27</name>
    <dbReference type="NCBI Taxonomy" id="1268072"/>
    <lineage>
        <taxon>Bacteria</taxon>
        <taxon>Bacillati</taxon>
        <taxon>Bacillota</taxon>
        <taxon>Bacilli</taxon>
        <taxon>Bacillales</taxon>
        <taxon>Paenibacillaceae</taxon>
        <taxon>Paenibacillus</taxon>
    </lineage>
</organism>
<evidence type="ECO:0000256" key="1">
    <source>
        <dbReference type="SAM" id="MobiDB-lite"/>
    </source>
</evidence>
<dbReference type="Proteomes" id="UP000019772">
    <property type="component" value="Chromosome"/>
</dbReference>
<accession>X4ZXP0</accession>
<feature type="region of interest" description="Disordered" evidence="1">
    <location>
        <begin position="1"/>
        <end position="63"/>
    </location>
</feature>
<dbReference type="AlphaFoldDB" id="X4ZXP0"/>
<keyword evidence="3" id="KW-1185">Reference proteome</keyword>
<dbReference type="STRING" id="1268072.PSAB_07610"/>
<dbReference type="EMBL" id="CP004078">
    <property type="protein sequence ID" value="AHV96454.1"/>
    <property type="molecule type" value="Genomic_DNA"/>
</dbReference>
<sequence length="118" mass="12306">MGRRESARGAGATRQGSAGEQPTSAGGATAWSGDTARAAVRDRRERRAGARGEGTAARCGSGKLAAGGLQARLLTLPRRPAPHPSPSTTLVTTKAEFLPLIGLIRAQIINKREFLPHI</sequence>